<evidence type="ECO:0000313" key="6">
    <source>
        <dbReference type="EMBL" id="QAY19735.1"/>
    </source>
</evidence>
<dbReference type="PANTHER" id="PTHR30250:SF28">
    <property type="entry name" value="POLYSACCHARIDE BIOSYNTHESIS PROTEIN"/>
    <property type="match status" value="1"/>
</dbReference>
<sequence length="468" mass="50135">MMRRDRTAVLHFLAQVVRSLAGFGTTLFAARYFGAGGLGIYSQVIALVFWLKLPSNSIKTAISKRMSESNERTGHFSAGLLVSVVYGLAVGIVVLLFDGLVNDYADANVAALLVLLVVVNITFDTVKSGFVGDKRVAVSGWLGTSEQLLRLAGQVSFAVGGAMVIGLVYGHILSLAAFSALGIILLRDRLRLPAHSDFRELRQFAQYSWLGNLEGLALNWMDVLVLGLFVANDFVGIYQASWTMASFLSLASKSIGMTLFPELSELGSEEMYGRAKSLLSDALVFAGIFLIPGLFGALVIGDRILEVYASEFAAGGLILVILIAARTCYGFGQQLLTAINGLDHPEIAFRINATFLTTNIVLNFVLVWQFGWYGAAAATLLSTVVHLVYAWLAFERLFGTIDIPVAELGYELVASGLMVGVLWLAVPRLPTTLPVTLGLVLVGAGAYGVALLGLSGRIRGKVRTVIGA</sequence>
<dbReference type="EMBL" id="CP034940">
    <property type="protein sequence ID" value="QAY19735.1"/>
    <property type="molecule type" value="Genomic_DNA"/>
</dbReference>
<keyword evidence="5" id="KW-0472">Membrane</keyword>
<name>A0A256K7L6_HALEZ</name>
<dbReference type="InterPro" id="IPR002797">
    <property type="entry name" value="Polysacc_synth"/>
</dbReference>
<dbReference type="InterPro" id="IPR050833">
    <property type="entry name" value="Poly_Biosynth_Transport"/>
</dbReference>
<keyword evidence="2" id="KW-1003">Cell membrane</keyword>
<evidence type="ECO:0000256" key="3">
    <source>
        <dbReference type="ARBA" id="ARBA00022692"/>
    </source>
</evidence>
<dbReference type="AlphaFoldDB" id="A0A256K7L6"/>
<reference evidence="7" key="1">
    <citation type="submission" date="2019-01" db="EMBL/GenBank/DDBJ databases">
        <title>Complete genome of Halorubrum ezzemoulense strain FB21.</title>
        <authorList>
            <person name="Feng Y."/>
            <person name="Louyakis A.S."/>
            <person name="Papke R.T."/>
            <person name="Gogarten J.P."/>
        </authorList>
    </citation>
    <scope>NUCLEOTIDE SEQUENCE [LARGE SCALE GENOMIC DNA]</scope>
    <source>
        <strain evidence="7">Fb21</strain>
    </source>
</reference>
<dbReference type="KEGG" id="hezz:EO776_06760"/>
<keyword evidence="4" id="KW-1133">Transmembrane helix</keyword>
<gene>
    <name evidence="6" type="ORF">EO776_06760</name>
</gene>
<dbReference type="RefSeq" id="WP_100050443.1">
    <property type="nucleotide sequence ID" value="NZ_CP034940.1"/>
</dbReference>
<proteinExistence type="predicted"/>
<dbReference type="PANTHER" id="PTHR30250">
    <property type="entry name" value="PST FAMILY PREDICTED COLANIC ACID TRANSPORTER"/>
    <property type="match status" value="1"/>
</dbReference>
<evidence type="ECO:0000256" key="4">
    <source>
        <dbReference type="ARBA" id="ARBA00022989"/>
    </source>
</evidence>
<evidence type="ECO:0000256" key="5">
    <source>
        <dbReference type="ARBA" id="ARBA00023136"/>
    </source>
</evidence>
<organism evidence="6 7">
    <name type="scientific">Halorubrum ezzemoulense</name>
    <name type="common">Halorubrum chaoviator</name>
    <dbReference type="NCBI Taxonomy" id="337243"/>
    <lineage>
        <taxon>Archaea</taxon>
        <taxon>Methanobacteriati</taxon>
        <taxon>Methanobacteriota</taxon>
        <taxon>Stenosarchaea group</taxon>
        <taxon>Halobacteria</taxon>
        <taxon>Halobacteriales</taxon>
        <taxon>Haloferacaceae</taxon>
        <taxon>Halorubrum</taxon>
    </lineage>
</organism>
<dbReference type="Pfam" id="PF01943">
    <property type="entry name" value="Polysacc_synt"/>
    <property type="match status" value="1"/>
</dbReference>
<dbReference type="Proteomes" id="UP000293073">
    <property type="component" value="Chromosome"/>
</dbReference>
<keyword evidence="3" id="KW-0812">Transmembrane</keyword>
<dbReference type="GeneID" id="38950030"/>
<protein>
    <submittedName>
        <fullName evidence="6">Polysaccharide biosynthesis protein</fullName>
    </submittedName>
</protein>
<accession>A0A256K7L6</accession>
<evidence type="ECO:0000313" key="7">
    <source>
        <dbReference type="Proteomes" id="UP000293073"/>
    </source>
</evidence>
<comment type="subcellular location">
    <subcellularLocation>
        <location evidence="1">Cell membrane</location>
        <topology evidence="1">Multi-pass membrane protein</topology>
    </subcellularLocation>
</comment>
<evidence type="ECO:0000256" key="2">
    <source>
        <dbReference type="ARBA" id="ARBA00022475"/>
    </source>
</evidence>
<evidence type="ECO:0000256" key="1">
    <source>
        <dbReference type="ARBA" id="ARBA00004651"/>
    </source>
</evidence>
<dbReference type="GO" id="GO:0005886">
    <property type="term" value="C:plasma membrane"/>
    <property type="evidence" value="ECO:0007669"/>
    <property type="project" value="UniProtKB-SubCell"/>
</dbReference>